<accession>A0ACC2WFN6</accession>
<proteinExistence type="predicted"/>
<gene>
    <name evidence="1" type="ORF">QFC20_003068</name>
</gene>
<dbReference type="Proteomes" id="UP001230649">
    <property type="component" value="Unassembled WGS sequence"/>
</dbReference>
<reference evidence="1" key="1">
    <citation type="submission" date="2023-04" db="EMBL/GenBank/DDBJ databases">
        <title>Draft Genome sequencing of Naganishia species isolated from polar environments using Oxford Nanopore Technology.</title>
        <authorList>
            <person name="Leo P."/>
            <person name="Venkateswaran K."/>
        </authorList>
    </citation>
    <scope>NUCLEOTIDE SEQUENCE</scope>
    <source>
        <strain evidence="1">MNA-CCFEE 5262</strain>
    </source>
</reference>
<evidence type="ECO:0000313" key="1">
    <source>
        <dbReference type="EMBL" id="KAJ9109994.1"/>
    </source>
</evidence>
<protein>
    <submittedName>
        <fullName evidence="1">Uncharacterized protein</fullName>
    </submittedName>
</protein>
<name>A0ACC2WFN6_9TREE</name>
<dbReference type="EMBL" id="JASBWS010000026">
    <property type="protein sequence ID" value="KAJ9109994.1"/>
    <property type="molecule type" value="Genomic_DNA"/>
</dbReference>
<organism evidence="1 2">
    <name type="scientific">Naganishia adeliensis</name>
    <dbReference type="NCBI Taxonomy" id="92952"/>
    <lineage>
        <taxon>Eukaryota</taxon>
        <taxon>Fungi</taxon>
        <taxon>Dikarya</taxon>
        <taxon>Basidiomycota</taxon>
        <taxon>Agaricomycotina</taxon>
        <taxon>Tremellomycetes</taxon>
        <taxon>Filobasidiales</taxon>
        <taxon>Filobasidiaceae</taxon>
        <taxon>Naganishia</taxon>
    </lineage>
</organism>
<evidence type="ECO:0000313" key="2">
    <source>
        <dbReference type="Proteomes" id="UP001230649"/>
    </source>
</evidence>
<comment type="caution">
    <text evidence="1">The sequence shown here is derived from an EMBL/GenBank/DDBJ whole genome shotgun (WGS) entry which is preliminary data.</text>
</comment>
<keyword evidence="2" id="KW-1185">Reference proteome</keyword>
<sequence>MGNTATRKKEEEGMVEDMSKVSLVNPIRLPADVLGEIARSCVADGAYKTASQLNQTSRAVHEETLPILYETMIIYDAEAFGKSLGETDSKGFKHVKYLIATRDTLGLIAAHINRNRPPVSCKCTQNGCSTGSTDRSGSEAAFCEAFRQLVFFSLLFSTPTEGAESSSTVLAGVCITVYRPVSLDVIFDRLSADRRTSSISLFGIQLFQEDVKHSGIIRAQNIHFIGFQEGAFLDGRKVDVEREAKSVVADVSRKCRSHVSGDPHPGIEDVLALMMDCAVYGRERGEGDGSENVCDITLRRATLDILTATIKARPSSTVPPMHLQILPCFSVSSADMQHHLEALANAFANEWTHYPARHGDAFFNVKIRIPVPADVANLPGSEGWMKGVFTYGSGDGTAEEEFAGFTCSLSLGHEYSAQGMTVGCHRTIGERHYPCEHVPFEMPPGIAVRQPAPVHTQVIHVTENIPFQMPEGFQLAPGFEMIGGFPEWVDGEDEVDDGVAVEQEEETGGLRMTSVRFLGFIPQ</sequence>